<gene>
    <name evidence="2" type="ORF">H310_02669</name>
</gene>
<reference evidence="2" key="1">
    <citation type="submission" date="2013-12" db="EMBL/GenBank/DDBJ databases">
        <title>The Genome Sequence of Aphanomyces invadans NJM9701.</title>
        <authorList>
            <consortium name="The Broad Institute Genomics Platform"/>
            <person name="Russ C."/>
            <person name="Tyler B."/>
            <person name="van West P."/>
            <person name="Dieguez-Uribeondo J."/>
            <person name="Young S.K."/>
            <person name="Zeng Q."/>
            <person name="Gargeya S."/>
            <person name="Fitzgerald M."/>
            <person name="Abouelleil A."/>
            <person name="Alvarado L."/>
            <person name="Chapman S.B."/>
            <person name="Gainer-Dewar J."/>
            <person name="Goldberg J."/>
            <person name="Griggs A."/>
            <person name="Gujja S."/>
            <person name="Hansen M."/>
            <person name="Howarth C."/>
            <person name="Imamovic A."/>
            <person name="Ireland A."/>
            <person name="Larimer J."/>
            <person name="McCowan C."/>
            <person name="Murphy C."/>
            <person name="Pearson M."/>
            <person name="Poon T.W."/>
            <person name="Priest M."/>
            <person name="Roberts A."/>
            <person name="Saif S."/>
            <person name="Shea T."/>
            <person name="Sykes S."/>
            <person name="Wortman J."/>
            <person name="Nusbaum C."/>
            <person name="Birren B."/>
        </authorList>
    </citation>
    <scope>NUCLEOTIDE SEQUENCE [LARGE SCALE GENOMIC DNA]</scope>
    <source>
        <strain evidence="2">NJM9701</strain>
    </source>
</reference>
<sequence length="107" mass="11751">MPSIDVSAKEEHTPAPRFGIASVTAFEVFVALVYTISSRGAVDPRTYFCPLQSRSSVRLNGRHLLLLARSVEARTILNTSTMQRGRVAGLLDIVLLPEWLKRSVLAG</sequence>
<dbReference type="RefSeq" id="XP_008864471.1">
    <property type="nucleotide sequence ID" value="XM_008866249.1"/>
</dbReference>
<dbReference type="AlphaFoldDB" id="A0A024UJ19"/>
<feature type="transmembrane region" description="Helical" evidence="1">
    <location>
        <begin position="18"/>
        <end position="36"/>
    </location>
</feature>
<proteinExistence type="predicted"/>
<evidence type="ECO:0000313" key="2">
    <source>
        <dbReference type="EMBL" id="ETW06396.1"/>
    </source>
</evidence>
<accession>A0A024UJ19</accession>
<protein>
    <submittedName>
        <fullName evidence="2">Uncharacterized protein</fullName>
    </submittedName>
</protein>
<organism evidence="2">
    <name type="scientific">Aphanomyces invadans</name>
    <dbReference type="NCBI Taxonomy" id="157072"/>
    <lineage>
        <taxon>Eukaryota</taxon>
        <taxon>Sar</taxon>
        <taxon>Stramenopiles</taxon>
        <taxon>Oomycota</taxon>
        <taxon>Saprolegniomycetes</taxon>
        <taxon>Saprolegniales</taxon>
        <taxon>Verrucalvaceae</taxon>
        <taxon>Aphanomyces</taxon>
    </lineage>
</organism>
<keyword evidence="1" id="KW-0472">Membrane</keyword>
<keyword evidence="1" id="KW-0812">Transmembrane</keyword>
<name>A0A024UJ19_9STRA</name>
<keyword evidence="1" id="KW-1133">Transmembrane helix</keyword>
<dbReference type="VEuPathDB" id="FungiDB:H310_02669"/>
<evidence type="ECO:0000256" key="1">
    <source>
        <dbReference type="SAM" id="Phobius"/>
    </source>
</evidence>
<dbReference type="GeneID" id="20079719"/>
<dbReference type="EMBL" id="KI913955">
    <property type="protein sequence ID" value="ETW06396.1"/>
    <property type="molecule type" value="Genomic_DNA"/>
</dbReference>